<reference evidence="1 2" key="1">
    <citation type="journal article" date="2018" name="Nat. Ecol. Evol.">
        <title>Shark genomes provide insights into elasmobranch evolution and the origin of vertebrates.</title>
        <authorList>
            <person name="Hara Y"/>
            <person name="Yamaguchi K"/>
            <person name="Onimaru K"/>
            <person name="Kadota M"/>
            <person name="Koyanagi M"/>
            <person name="Keeley SD"/>
            <person name="Tatsumi K"/>
            <person name="Tanaka K"/>
            <person name="Motone F"/>
            <person name="Kageyama Y"/>
            <person name="Nozu R"/>
            <person name="Adachi N"/>
            <person name="Nishimura O"/>
            <person name="Nakagawa R"/>
            <person name="Tanegashima C"/>
            <person name="Kiyatake I"/>
            <person name="Matsumoto R"/>
            <person name="Murakumo K"/>
            <person name="Nishida K"/>
            <person name="Terakita A"/>
            <person name="Kuratani S"/>
            <person name="Sato K"/>
            <person name="Hyodo S Kuraku.S."/>
        </authorList>
    </citation>
    <scope>NUCLEOTIDE SEQUENCE [LARGE SCALE GENOMIC DNA]</scope>
</reference>
<accession>A0A401QHW8</accession>
<name>A0A401QHW8_SCYTO</name>
<comment type="caution">
    <text evidence="1">The sequence shown here is derived from an EMBL/GenBank/DDBJ whole genome shotgun (WGS) entry which is preliminary data.</text>
</comment>
<evidence type="ECO:0000313" key="1">
    <source>
        <dbReference type="EMBL" id="GCB84974.1"/>
    </source>
</evidence>
<organism evidence="1 2">
    <name type="scientific">Scyliorhinus torazame</name>
    <name type="common">Cloudy catshark</name>
    <name type="synonym">Catulus torazame</name>
    <dbReference type="NCBI Taxonomy" id="75743"/>
    <lineage>
        <taxon>Eukaryota</taxon>
        <taxon>Metazoa</taxon>
        <taxon>Chordata</taxon>
        <taxon>Craniata</taxon>
        <taxon>Vertebrata</taxon>
        <taxon>Chondrichthyes</taxon>
        <taxon>Elasmobranchii</taxon>
        <taxon>Galeomorphii</taxon>
        <taxon>Galeoidea</taxon>
        <taxon>Carcharhiniformes</taxon>
        <taxon>Scyliorhinidae</taxon>
        <taxon>Scyliorhinus</taxon>
    </lineage>
</organism>
<evidence type="ECO:0000313" key="2">
    <source>
        <dbReference type="Proteomes" id="UP000288216"/>
    </source>
</evidence>
<proteinExistence type="predicted"/>
<sequence length="38" mass="4365">CELFIILIEIISDPLESTLSKYLINEAKISDTIWEDPV</sequence>
<feature type="non-terminal residue" evidence="1">
    <location>
        <position position="1"/>
    </location>
</feature>
<dbReference type="EMBL" id="BFAA01110386">
    <property type="protein sequence ID" value="GCB84974.1"/>
    <property type="molecule type" value="Genomic_DNA"/>
</dbReference>
<gene>
    <name evidence="1" type="ORF">scyTo_0025599</name>
</gene>
<dbReference type="Proteomes" id="UP000288216">
    <property type="component" value="Unassembled WGS sequence"/>
</dbReference>
<dbReference type="AlphaFoldDB" id="A0A401QHW8"/>
<keyword evidence="2" id="KW-1185">Reference proteome</keyword>
<protein>
    <submittedName>
        <fullName evidence="1">Uncharacterized protein</fullName>
    </submittedName>
</protein>